<accession>A0A392SVL9</accession>
<feature type="non-terminal residue" evidence="1">
    <location>
        <position position="1"/>
    </location>
</feature>
<comment type="caution">
    <text evidence="1">The sequence shown here is derived from an EMBL/GenBank/DDBJ whole genome shotgun (WGS) entry which is preliminary data.</text>
</comment>
<dbReference type="AlphaFoldDB" id="A0A392SVL9"/>
<dbReference type="EMBL" id="LXQA010454807">
    <property type="protein sequence ID" value="MCI52918.1"/>
    <property type="molecule type" value="Genomic_DNA"/>
</dbReference>
<evidence type="ECO:0000313" key="1">
    <source>
        <dbReference type="EMBL" id="MCI52918.1"/>
    </source>
</evidence>
<name>A0A392SVL9_9FABA</name>
<organism evidence="1 2">
    <name type="scientific">Trifolium medium</name>
    <dbReference type="NCBI Taxonomy" id="97028"/>
    <lineage>
        <taxon>Eukaryota</taxon>
        <taxon>Viridiplantae</taxon>
        <taxon>Streptophyta</taxon>
        <taxon>Embryophyta</taxon>
        <taxon>Tracheophyta</taxon>
        <taxon>Spermatophyta</taxon>
        <taxon>Magnoliopsida</taxon>
        <taxon>eudicotyledons</taxon>
        <taxon>Gunneridae</taxon>
        <taxon>Pentapetalae</taxon>
        <taxon>rosids</taxon>
        <taxon>fabids</taxon>
        <taxon>Fabales</taxon>
        <taxon>Fabaceae</taxon>
        <taxon>Papilionoideae</taxon>
        <taxon>50 kb inversion clade</taxon>
        <taxon>NPAAA clade</taxon>
        <taxon>Hologalegina</taxon>
        <taxon>IRL clade</taxon>
        <taxon>Trifolieae</taxon>
        <taxon>Trifolium</taxon>
    </lineage>
</organism>
<sequence>VHSIVAAPPLLQRSNTEKVVAAAKLPASQYSAAAGSMGDD</sequence>
<reference evidence="1 2" key="1">
    <citation type="journal article" date="2018" name="Front. Plant Sci.">
        <title>Red Clover (Trifolium pratense) and Zigzag Clover (T. medium) - A Picture of Genomic Similarities and Differences.</title>
        <authorList>
            <person name="Dluhosova J."/>
            <person name="Istvanek J."/>
            <person name="Nedelnik J."/>
            <person name="Repkova J."/>
        </authorList>
    </citation>
    <scope>NUCLEOTIDE SEQUENCE [LARGE SCALE GENOMIC DNA]</scope>
    <source>
        <strain evidence="2">cv. 10/8</strain>
        <tissue evidence="1">Leaf</tissue>
    </source>
</reference>
<proteinExistence type="predicted"/>
<dbReference type="Proteomes" id="UP000265520">
    <property type="component" value="Unassembled WGS sequence"/>
</dbReference>
<evidence type="ECO:0000313" key="2">
    <source>
        <dbReference type="Proteomes" id="UP000265520"/>
    </source>
</evidence>
<keyword evidence="2" id="KW-1185">Reference proteome</keyword>
<protein>
    <submittedName>
        <fullName evidence="1">Uncharacterized protein</fullName>
    </submittedName>
</protein>